<dbReference type="PROSITE" id="PS50082">
    <property type="entry name" value="WD_REPEATS_2"/>
    <property type="match status" value="1"/>
</dbReference>
<evidence type="ECO:0000313" key="2">
    <source>
        <dbReference type="EMBL" id="OAX39465.1"/>
    </source>
</evidence>
<dbReference type="SUPFAM" id="SSF48452">
    <property type="entry name" value="TPR-like"/>
    <property type="match status" value="1"/>
</dbReference>
<dbReference type="Proteomes" id="UP000092154">
    <property type="component" value="Unassembled WGS sequence"/>
</dbReference>
<organism evidence="2 3">
    <name type="scientific">Rhizopogon vinicolor AM-OR11-026</name>
    <dbReference type="NCBI Taxonomy" id="1314800"/>
    <lineage>
        <taxon>Eukaryota</taxon>
        <taxon>Fungi</taxon>
        <taxon>Dikarya</taxon>
        <taxon>Basidiomycota</taxon>
        <taxon>Agaricomycotina</taxon>
        <taxon>Agaricomycetes</taxon>
        <taxon>Agaricomycetidae</taxon>
        <taxon>Boletales</taxon>
        <taxon>Suillineae</taxon>
        <taxon>Rhizopogonaceae</taxon>
        <taxon>Rhizopogon</taxon>
    </lineage>
</organism>
<dbReference type="OrthoDB" id="2660687at2759"/>
<dbReference type="Gene3D" id="1.25.40.10">
    <property type="entry name" value="Tetratricopeptide repeat domain"/>
    <property type="match status" value="1"/>
</dbReference>
<dbReference type="AlphaFoldDB" id="A0A1B7N3P1"/>
<keyword evidence="1" id="KW-0853">WD repeat</keyword>
<accession>A0A1B7N3P1</accession>
<protein>
    <submittedName>
        <fullName evidence="2">WD40 repeat-like protein</fullName>
    </submittedName>
</protein>
<dbReference type="SUPFAM" id="SSF50998">
    <property type="entry name" value="Quinoprotein alcohol dehydrogenase-like"/>
    <property type="match status" value="1"/>
</dbReference>
<dbReference type="STRING" id="1314800.A0A1B7N3P1"/>
<dbReference type="InterPro" id="IPR001680">
    <property type="entry name" value="WD40_rpt"/>
</dbReference>
<proteinExistence type="predicted"/>
<sequence length="570" mass="63047">MQDMALSRDGQLIASSDESGYVTAWHGDTYRPVTQAFRAHSTACPLDFSPDGTTLVTGSFEGCKLWNTKTWQLQGESFGSSFAYGIHCIRYSPSGELLAIAANNAIEIWNIFTRTRIADFGQGVPSAWFVWTPDNTCLLSGDRDGIAIREWNSSTWNQAGDMCKGPTGHPWRLAVNRNGTVIASPTTDNHVRLWRLSDRQTIAIFQHSDSPCCVTFSMDGKHILVGCKDKKILEWAVPKHAWPEDARGDEVTHQTQNYAGAQNSDTKAQDSNTEAQGSDTKACFHLESYIACMSGDLATAEELLTREIDANGNNYPSYANRSVVMARKLEWDRALDDATKSLSIQPSLMGYIALCGRKQVRVAREAFDLAFTFTDGDLKTIHAIALFHGNQHAEAMRRVRELAAACPDADTSLACRTMEVYLHIQLGNKALDSTCPTEASDHFTAAVNSGTFLSKLAVDSKYEEFVVLFGCDFTSLWQTANQKRCHALLRAGKLAAVFEAYQYMVDMSDETTRVSCLKWSIGFMKELTTFQDYALNLNADSTPDMCKYDDGNDSISDIDSDIDHVGDVVS</sequence>
<feature type="repeat" description="WD" evidence="1">
    <location>
        <begin position="173"/>
        <end position="204"/>
    </location>
</feature>
<dbReference type="EMBL" id="KV448249">
    <property type="protein sequence ID" value="OAX39465.1"/>
    <property type="molecule type" value="Genomic_DNA"/>
</dbReference>
<dbReference type="Pfam" id="PF00400">
    <property type="entry name" value="WD40"/>
    <property type="match status" value="1"/>
</dbReference>
<dbReference type="InterPro" id="IPR011990">
    <property type="entry name" value="TPR-like_helical_dom_sf"/>
</dbReference>
<name>A0A1B7N3P1_9AGAM</name>
<dbReference type="InterPro" id="IPR015943">
    <property type="entry name" value="WD40/YVTN_repeat-like_dom_sf"/>
</dbReference>
<dbReference type="PANTHER" id="PTHR19879">
    <property type="entry name" value="TRANSCRIPTION INITIATION FACTOR TFIID"/>
    <property type="match status" value="1"/>
</dbReference>
<dbReference type="PANTHER" id="PTHR19879:SF9">
    <property type="entry name" value="TRANSCRIPTION INITIATION FACTOR TFIID SUBUNIT 5"/>
    <property type="match status" value="1"/>
</dbReference>
<evidence type="ECO:0000313" key="3">
    <source>
        <dbReference type="Proteomes" id="UP000092154"/>
    </source>
</evidence>
<dbReference type="InterPro" id="IPR011047">
    <property type="entry name" value="Quinoprotein_ADH-like_sf"/>
</dbReference>
<keyword evidence="3" id="KW-1185">Reference proteome</keyword>
<dbReference type="Gene3D" id="2.130.10.10">
    <property type="entry name" value="YVTN repeat-like/Quinoprotein amine dehydrogenase"/>
    <property type="match status" value="2"/>
</dbReference>
<evidence type="ECO:0000256" key="1">
    <source>
        <dbReference type="PROSITE-ProRule" id="PRU00221"/>
    </source>
</evidence>
<reference evidence="2 3" key="1">
    <citation type="submission" date="2016-06" db="EMBL/GenBank/DDBJ databases">
        <title>Comparative genomics of the ectomycorrhizal sister species Rhizopogon vinicolor and Rhizopogon vesiculosus (Basidiomycota: Boletales) reveals a divergence of the mating type B locus.</title>
        <authorList>
            <consortium name="DOE Joint Genome Institute"/>
            <person name="Mujic A.B."/>
            <person name="Kuo A."/>
            <person name="Tritt A."/>
            <person name="Lipzen A."/>
            <person name="Chen C."/>
            <person name="Johnson J."/>
            <person name="Sharma A."/>
            <person name="Barry K."/>
            <person name="Grigoriev I.V."/>
            <person name="Spatafora J.W."/>
        </authorList>
    </citation>
    <scope>NUCLEOTIDE SEQUENCE [LARGE SCALE GENOMIC DNA]</scope>
    <source>
        <strain evidence="2 3">AM-OR11-026</strain>
    </source>
</reference>
<dbReference type="SMART" id="SM00320">
    <property type="entry name" value="WD40"/>
    <property type="match status" value="5"/>
</dbReference>
<gene>
    <name evidence="2" type="ORF">K503DRAFT_799653</name>
</gene>
<dbReference type="InParanoid" id="A0A1B7N3P1"/>